<evidence type="ECO:0000313" key="2">
    <source>
        <dbReference type="EMBL" id="RKP47350.1"/>
    </source>
</evidence>
<dbReference type="Proteomes" id="UP000282076">
    <property type="component" value="Unassembled WGS sequence"/>
</dbReference>
<accession>A0A494XA19</accession>
<dbReference type="OrthoDB" id="9804829at2"/>
<dbReference type="AlphaFoldDB" id="A0A494XA19"/>
<reference evidence="2 3" key="1">
    <citation type="submission" date="2018-10" db="EMBL/GenBank/DDBJ databases">
        <title>Cohnella sp. M2MS4P-1, whole genome shotgun sequence.</title>
        <authorList>
            <person name="Tuo L."/>
        </authorList>
    </citation>
    <scope>NUCLEOTIDE SEQUENCE [LARGE SCALE GENOMIC DNA]</scope>
    <source>
        <strain evidence="2 3">M2MS4P-1</strain>
    </source>
</reference>
<evidence type="ECO:0000313" key="3">
    <source>
        <dbReference type="Proteomes" id="UP000282076"/>
    </source>
</evidence>
<proteinExistence type="predicted"/>
<feature type="transmembrane region" description="Helical" evidence="1">
    <location>
        <begin position="138"/>
        <end position="159"/>
    </location>
</feature>
<keyword evidence="1" id="KW-0812">Transmembrane</keyword>
<name>A0A494XA19_9BACL</name>
<protein>
    <submittedName>
        <fullName evidence="2">DUF1700 domain-containing protein</fullName>
    </submittedName>
</protein>
<dbReference type="RefSeq" id="WP_120979547.1">
    <property type="nucleotide sequence ID" value="NZ_RBZM01000011.1"/>
</dbReference>
<feature type="transmembrane region" description="Helical" evidence="1">
    <location>
        <begin position="78"/>
        <end position="97"/>
    </location>
</feature>
<keyword evidence="1" id="KW-0472">Membrane</keyword>
<organism evidence="2 3">
    <name type="scientific">Cohnella endophytica</name>
    <dbReference type="NCBI Taxonomy" id="2419778"/>
    <lineage>
        <taxon>Bacteria</taxon>
        <taxon>Bacillati</taxon>
        <taxon>Bacillota</taxon>
        <taxon>Bacilli</taxon>
        <taxon>Bacillales</taxon>
        <taxon>Paenibacillaceae</taxon>
        <taxon>Cohnella</taxon>
    </lineage>
</organism>
<gene>
    <name evidence="2" type="ORF">D7Z26_23940</name>
</gene>
<keyword evidence="3" id="KW-1185">Reference proteome</keyword>
<sequence>MNKQQFIDSLGHYFASLPEQDQLAILRDYEAHFQQGELEGKSEDQIAYELGHPLSVAKDALFVGSAYDFRPAPAKPDYPRLIGVSIALFFLNVMFAIPVFASVWAAFVSVCAVALSGLLSPILLGFETAWYGDFTYHKLMFAAGMLGLGMLLAGGAYALGKLLGAVTIRYARWNYKTWRGRL</sequence>
<dbReference type="Pfam" id="PF22564">
    <property type="entry name" value="HAAS"/>
    <property type="match status" value="1"/>
</dbReference>
<feature type="transmembrane region" description="Helical" evidence="1">
    <location>
        <begin position="103"/>
        <end position="126"/>
    </location>
</feature>
<comment type="caution">
    <text evidence="2">The sequence shown here is derived from an EMBL/GenBank/DDBJ whole genome shotgun (WGS) entry which is preliminary data.</text>
</comment>
<evidence type="ECO:0000256" key="1">
    <source>
        <dbReference type="SAM" id="Phobius"/>
    </source>
</evidence>
<dbReference type="EMBL" id="RBZM01000011">
    <property type="protein sequence ID" value="RKP47350.1"/>
    <property type="molecule type" value="Genomic_DNA"/>
</dbReference>
<keyword evidence="1" id="KW-1133">Transmembrane helix</keyword>